<evidence type="ECO:0000313" key="1">
    <source>
        <dbReference type="EMBL" id="OQU88597.1"/>
    </source>
</evidence>
<dbReference type="EMBL" id="CM000761">
    <property type="protein sequence ID" value="OQU88597.1"/>
    <property type="molecule type" value="Genomic_DNA"/>
</dbReference>
<reference evidence="1 2" key="1">
    <citation type="journal article" date="2009" name="Nature">
        <title>The Sorghum bicolor genome and the diversification of grasses.</title>
        <authorList>
            <person name="Paterson A.H."/>
            <person name="Bowers J.E."/>
            <person name="Bruggmann R."/>
            <person name="Dubchak I."/>
            <person name="Grimwood J."/>
            <person name="Gundlach H."/>
            <person name="Haberer G."/>
            <person name="Hellsten U."/>
            <person name="Mitros T."/>
            <person name="Poliakov A."/>
            <person name="Schmutz J."/>
            <person name="Spannagl M."/>
            <person name="Tang H."/>
            <person name="Wang X."/>
            <person name="Wicker T."/>
            <person name="Bharti A.K."/>
            <person name="Chapman J."/>
            <person name="Feltus F.A."/>
            <person name="Gowik U."/>
            <person name="Grigoriev I.V."/>
            <person name="Lyons E."/>
            <person name="Maher C.A."/>
            <person name="Martis M."/>
            <person name="Narechania A."/>
            <person name="Otillar R.P."/>
            <person name="Penning B.W."/>
            <person name="Salamov A.A."/>
            <person name="Wang Y."/>
            <person name="Zhang L."/>
            <person name="Carpita N.C."/>
            <person name="Freeling M."/>
            <person name="Gingle A.R."/>
            <person name="Hash C.T."/>
            <person name="Keller B."/>
            <person name="Klein P."/>
            <person name="Kresovich S."/>
            <person name="McCann M.C."/>
            <person name="Ming R."/>
            <person name="Peterson D.G."/>
            <person name="Mehboob-ur-Rahman"/>
            <person name="Ware D."/>
            <person name="Westhoff P."/>
            <person name="Mayer K.F."/>
            <person name="Messing J."/>
            <person name="Rokhsar D.S."/>
        </authorList>
    </citation>
    <scope>NUCLEOTIDE SEQUENCE [LARGE SCALE GENOMIC DNA]</scope>
    <source>
        <strain evidence="2">cv. BTx623</strain>
    </source>
</reference>
<accession>A0A1W0W2J3</accession>
<keyword evidence="2" id="KW-1185">Reference proteome</keyword>
<dbReference type="Proteomes" id="UP000000768">
    <property type="component" value="Chromosome 2"/>
</dbReference>
<protein>
    <recommendedName>
        <fullName evidence="3">F-box associated domain-containing protein</fullName>
    </recommendedName>
</protein>
<gene>
    <name evidence="1" type="ORF">SORBI_3002G060101</name>
</gene>
<dbReference type="OMA" id="TARYVPC"/>
<name>A0A1W0W2J3_SORBI</name>
<dbReference type="Gramene" id="OQU88597">
    <property type="protein sequence ID" value="OQU88597"/>
    <property type="gene ID" value="SORBI_3002G060101"/>
</dbReference>
<evidence type="ECO:0000313" key="2">
    <source>
        <dbReference type="Proteomes" id="UP000000768"/>
    </source>
</evidence>
<proteinExistence type="predicted"/>
<dbReference type="InParanoid" id="A0A1W0W2J3"/>
<evidence type="ECO:0008006" key="3">
    <source>
        <dbReference type="Google" id="ProtNLM"/>
    </source>
</evidence>
<dbReference type="PANTHER" id="PTHR35546">
    <property type="entry name" value="F-BOX PROTEIN INTERACTION DOMAIN PROTEIN-RELATED"/>
    <property type="match status" value="1"/>
</dbReference>
<reference evidence="2" key="2">
    <citation type="journal article" date="2018" name="Plant J.">
        <title>The Sorghum bicolor reference genome: improved assembly, gene annotations, a transcriptome atlas, and signatures of genome organization.</title>
        <authorList>
            <person name="McCormick R.F."/>
            <person name="Truong S.K."/>
            <person name="Sreedasyam A."/>
            <person name="Jenkins J."/>
            <person name="Shu S."/>
            <person name="Sims D."/>
            <person name="Kennedy M."/>
            <person name="Amirebrahimi M."/>
            <person name="Weers B.D."/>
            <person name="McKinley B."/>
            <person name="Mattison A."/>
            <person name="Morishige D.T."/>
            <person name="Grimwood J."/>
            <person name="Schmutz J."/>
            <person name="Mullet J.E."/>
        </authorList>
    </citation>
    <scope>NUCLEOTIDE SEQUENCE [LARGE SCALE GENOMIC DNA]</scope>
    <source>
        <strain evidence="2">cv. BTx623</strain>
    </source>
</reference>
<sequence>MIRLPHVVVGYWWRRKCIYFGQSQGYLHCITKEKVFNSHEKGHKLSIWVLLDYEAQEWVLKDTVSSLQLFGEKCHRNILVNSEVADIHLDCNVIFFFSPCEHKFIAYDMDSKKVSVFATSKCISRLKVGRYVPHFSESPAPLK</sequence>
<dbReference type="PANTHER" id="PTHR35546:SF24">
    <property type="entry name" value="F-BOX DOMAIN-CONTAINING PROTEIN"/>
    <property type="match status" value="1"/>
</dbReference>
<dbReference type="AlphaFoldDB" id="A0A1W0W2J3"/>
<dbReference type="InterPro" id="IPR055290">
    <property type="entry name" value="At3g26010-like"/>
</dbReference>
<organism evidence="1 2">
    <name type="scientific">Sorghum bicolor</name>
    <name type="common">Sorghum</name>
    <name type="synonym">Sorghum vulgare</name>
    <dbReference type="NCBI Taxonomy" id="4558"/>
    <lineage>
        <taxon>Eukaryota</taxon>
        <taxon>Viridiplantae</taxon>
        <taxon>Streptophyta</taxon>
        <taxon>Embryophyta</taxon>
        <taxon>Tracheophyta</taxon>
        <taxon>Spermatophyta</taxon>
        <taxon>Magnoliopsida</taxon>
        <taxon>Liliopsida</taxon>
        <taxon>Poales</taxon>
        <taxon>Poaceae</taxon>
        <taxon>PACMAD clade</taxon>
        <taxon>Panicoideae</taxon>
        <taxon>Andropogonodae</taxon>
        <taxon>Andropogoneae</taxon>
        <taxon>Sorghinae</taxon>
        <taxon>Sorghum</taxon>
    </lineage>
</organism>